<feature type="region of interest" description="Disordered" evidence="1">
    <location>
        <begin position="38"/>
        <end position="71"/>
    </location>
</feature>
<dbReference type="EMBL" id="CP016279">
    <property type="protein sequence ID" value="ANP55980.1"/>
    <property type="molecule type" value="Genomic_DNA"/>
</dbReference>
<evidence type="ECO:0000313" key="4">
    <source>
        <dbReference type="Proteomes" id="UP000092659"/>
    </source>
</evidence>
<dbReference type="Proteomes" id="UP001519309">
    <property type="component" value="Unassembled WGS sequence"/>
</dbReference>
<evidence type="ECO:0000313" key="3">
    <source>
        <dbReference type="EMBL" id="MBP2051173.1"/>
    </source>
</evidence>
<dbReference type="OrthoDB" id="1551204at2"/>
<keyword evidence="5" id="KW-1185">Reference proteome</keyword>
<accession>A0A1B1BAY6</accession>
<evidence type="ECO:0000313" key="5">
    <source>
        <dbReference type="Proteomes" id="UP001519309"/>
    </source>
</evidence>
<name>A0A1B1BAY6_9ACTN</name>
<reference evidence="3 5" key="2">
    <citation type="submission" date="2021-03" db="EMBL/GenBank/DDBJ databases">
        <title>Genomic Encyclopedia of Type Strains, Phase IV (KMG-IV): sequencing the most valuable type-strain genomes for metagenomic binning, comparative biology and taxonomic classification.</title>
        <authorList>
            <person name="Goeker M."/>
        </authorList>
    </citation>
    <scope>NUCLEOTIDE SEQUENCE [LARGE SCALE GENOMIC DNA]</scope>
    <source>
        <strain evidence="3 5">DSM 40499</strain>
    </source>
</reference>
<dbReference type="EMBL" id="JAGGLP010000007">
    <property type="protein sequence ID" value="MBP2051173.1"/>
    <property type="molecule type" value="Genomic_DNA"/>
</dbReference>
<organism evidence="2 4">
    <name type="scientific">Streptomyces griseochromogenes</name>
    <dbReference type="NCBI Taxonomy" id="68214"/>
    <lineage>
        <taxon>Bacteria</taxon>
        <taxon>Bacillati</taxon>
        <taxon>Actinomycetota</taxon>
        <taxon>Actinomycetes</taxon>
        <taxon>Kitasatosporales</taxon>
        <taxon>Streptomycetaceae</taxon>
        <taxon>Streptomyces</taxon>
    </lineage>
</organism>
<gene>
    <name evidence="2" type="ORF">AVL59_45955</name>
    <name evidence="3" type="ORF">J2Z21_004123</name>
</gene>
<sequence>MRTVRAECTDRMLTTGERHLRTTLSKYVEHCDAGCSHPGDGLSLRAPDDDPHVIPFPAPQSGSAGRPFSAH</sequence>
<evidence type="ECO:0000256" key="1">
    <source>
        <dbReference type="SAM" id="MobiDB-lite"/>
    </source>
</evidence>
<dbReference type="Proteomes" id="UP000092659">
    <property type="component" value="Chromosome"/>
</dbReference>
<protein>
    <submittedName>
        <fullName evidence="2">Uncharacterized protein</fullName>
    </submittedName>
</protein>
<dbReference type="RefSeq" id="WP_067316300.1">
    <property type="nucleotide sequence ID" value="NZ_CP016279.1"/>
</dbReference>
<reference evidence="2 4" key="1">
    <citation type="submission" date="2016-06" db="EMBL/GenBank/DDBJ databases">
        <title>Complete genome sequence of Streptomyces griseochromogenes ATCC 14511, the Blasticidin S producer.</title>
        <authorList>
            <person name="Wu L."/>
        </authorList>
    </citation>
    <scope>NUCLEOTIDE SEQUENCE [LARGE SCALE GENOMIC DNA]</scope>
    <source>
        <strain evidence="2 4">ATCC 14511</strain>
    </source>
</reference>
<dbReference type="KEGG" id="sgs:AVL59_45955"/>
<dbReference type="AlphaFoldDB" id="A0A1B1BAY6"/>
<evidence type="ECO:0000313" key="2">
    <source>
        <dbReference type="EMBL" id="ANP55980.1"/>
    </source>
</evidence>
<proteinExistence type="predicted"/>